<feature type="domain" description="Response regulatory" evidence="3">
    <location>
        <begin position="32"/>
        <end position="153"/>
    </location>
</feature>
<protein>
    <recommendedName>
        <fullName evidence="7">EAL domain-containing protein</fullName>
    </recommendedName>
</protein>
<dbReference type="Proteomes" id="UP000006045">
    <property type="component" value="Chromosome"/>
</dbReference>
<dbReference type="InterPro" id="IPR050706">
    <property type="entry name" value="Cyclic-di-GMP_PDE-like"/>
</dbReference>
<evidence type="ECO:0000256" key="2">
    <source>
        <dbReference type="SAM" id="MobiDB-lite"/>
    </source>
</evidence>
<name>A0A7U9CMB1_PSEFL</name>
<organism evidence="5 6">
    <name type="scientific">Pseudomonas fluorescens R124</name>
    <dbReference type="NCBI Taxonomy" id="743713"/>
    <lineage>
        <taxon>Bacteria</taxon>
        <taxon>Pseudomonadati</taxon>
        <taxon>Pseudomonadota</taxon>
        <taxon>Gammaproteobacteria</taxon>
        <taxon>Pseudomonadales</taxon>
        <taxon>Pseudomonadaceae</taxon>
        <taxon>Pseudomonas</taxon>
    </lineage>
</organism>
<dbReference type="PROSITE" id="PS50883">
    <property type="entry name" value="EAL"/>
    <property type="match status" value="1"/>
</dbReference>
<dbReference type="PANTHER" id="PTHR33121">
    <property type="entry name" value="CYCLIC DI-GMP PHOSPHODIESTERASE PDEF"/>
    <property type="match status" value="1"/>
</dbReference>
<evidence type="ECO:0000256" key="1">
    <source>
        <dbReference type="PROSITE-ProRule" id="PRU00169"/>
    </source>
</evidence>
<evidence type="ECO:0000313" key="5">
    <source>
        <dbReference type="EMBL" id="EJZ57509.1"/>
    </source>
</evidence>
<dbReference type="InterPro" id="IPR011006">
    <property type="entry name" value="CheY-like_superfamily"/>
</dbReference>
<dbReference type="RefSeq" id="WP_003223461.1">
    <property type="nucleotide sequence ID" value="NZ_CM001561.1"/>
</dbReference>
<reference evidence="5 6" key="1">
    <citation type="submission" date="2012-08" db="EMBL/GenBank/DDBJ databases">
        <title>The genome of cave-isolated P. fluorescens strain R124 demonstrates phenotypic adaptation to the mineral environment.</title>
        <authorList>
            <person name="Barton M.D."/>
            <person name="Petronio M."/>
            <person name="Giarrizzo J.G."/>
            <person name="Bowling B.V."/>
            <person name="Barton H.A."/>
        </authorList>
    </citation>
    <scope>NUCLEOTIDE SEQUENCE [LARGE SCALE GENOMIC DNA]</scope>
    <source>
        <strain evidence="5 6">R124</strain>
    </source>
</reference>
<feature type="modified residue" description="4-aspartylphosphate" evidence="1">
    <location>
        <position position="83"/>
    </location>
</feature>
<evidence type="ECO:0008006" key="7">
    <source>
        <dbReference type="Google" id="ProtNLM"/>
    </source>
</evidence>
<feature type="compositionally biased region" description="Basic and acidic residues" evidence="2">
    <location>
        <begin position="10"/>
        <end position="20"/>
    </location>
</feature>
<sequence length="427" mass="46713">MVKRSQTPPRELDTHPHFTHSEPTLMPDLPLRILVLEDHAFQRSVAVNMLQGLGCREVLEASDGAQALALLDEVGSVDIALCDLQMEGMDGLEFLQRVGASGQVGSVIISSSLSADLRRAVHQMVALLGLHLLGDVGKPLHAQVLAELLEKFVNRQISPSQPIRTTTLASEAAVRHALAEGQLHAWYQPKFNLQSGEVCGVEVLCRWLHPTRGLISPALFVPVLERCGLLDEMLFAQIDQALRVQHSARAQGFVLNMAFNLQTVQLANAQLTSTLKSLLAEHKTCGSSLTFELTESGLLEAPATSLESLVRLRIMGCRLSIDDFGAGFSSLQRLCQLPFNEIKLDADFIRNLAHEPRCRAAISSTLALGEALGMSVVIEGIETDAQRRELLALGCTQGQGYWYARPMAGADLLNWLQRRNHGKNADE</sequence>
<dbReference type="PANTHER" id="PTHR33121:SF70">
    <property type="entry name" value="SIGNALING PROTEIN YKOW"/>
    <property type="match status" value="1"/>
</dbReference>
<dbReference type="SUPFAM" id="SSF141868">
    <property type="entry name" value="EAL domain-like"/>
    <property type="match status" value="1"/>
</dbReference>
<dbReference type="Pfam" id="PF00072">
    <property type="entry name" value="Response_reg"/>
    <property type="match status" value="1"/>
</dbReference>
<evidence type="ECO:0000313" key="6">
    <source>
        <dbReference type="Proteomes" id="UP000006045"/>
    </source>
</evidence>
<dbReference type="EMBL" id="CM001561">
    <property type="protein sequence ID" value="EJZ57509.1"/>
    <property type="molecule type" value="Genomic_DNA"/>
</dbReference>
<feature type="domain" description="EAL" evidence="4">
    <location>
        <begin position="167"/>
        <end position="420"/>
    </location>
</feature>
<dbReference type="GO" id="GO:0071111">
    <property type="term" value="F:cyclic-guanylate-specific phosphodiesterase activity"/>
    <property type="evidence" value="ECO:0007669"/>
    <property type="project" value="InterPro"/>
</dbReference>
<dbReference type="Gene3D" id="3.20.20.450">
    <property type="entry name" value="EAL domain"/>
    <property type="match status" value="1"/>
</dbReference>
<dbReference type="InterPro" id="IPR001789">
    <property type="entry name" value="Sig_transdc_resp-reg_receiver"/>
</dbReference>
<gene>
    <name evidence="5" type="ORF">I1A_001829</name>
</gene>
<dbReference type="AlphaFoldDB" id="A0A7U9CMB1"/>
<dbReference type="InterPro" id="IPR035919">
    <property type="entry name" value="EAL_sf"/>
</dbReference>
<dbReference type="Gene3D" id="3.40.50.2300">
    <property type="match status" value="1"/>
</dbReference>
<dbReference type="SMART" id="SM00448">
    <property type="entry name" value="REC"/>
    <property type="match status" value="1"/>
</dbReference>
<dbReference type="SMART" id="SM00052">
    <property type="entry name" value="EAL"/>
    <property type="match status" value="1"/>
</dbReference>
<dbReference type="SUPFAM" id="SSF52172">
    <property type="entry name" value="CheY-like"/>
    <property type="match status" value="1"/>
</dbReference>
<proteinExistence type="predicted"/>
<dbReference type="CDD" id="cd01948">
    <property type="entry name" value="EAL"/>
    <property type="match status" value="1"/>
</dbReference>
<evidence type="ECO:0000259" key="4">
    <source>
        <dbReference type="PROSITE" id="PS50883"/>
    </source>
</evidence>
<dbReference type="PROSITE" id="PS50110">
    <property type="entry name" value="RESPONSE_REGULATORY"/>
    <property type="match status" value="1"/>
</dbReference>
<feature type="region of interest" description="Disordered" evidence="2">
    <location>
        <begin position="1"/>
        <end position="21"/>
    </location>
</feature>
<dbReference type="GO" id="GO:0000160">
    <property type="term" value="P:phosphorelay signal transduction system"/>
    <property type="evidence" value="ECO:0007669"/>
    <property type="project" value="InterPro"/>
</dbReference>
<dbReference type="InterPro" id="IPR001633">
    <property type="entry name" value="EAL_dom"/>
</dbReference>
<dbReference type="Pfam" id="PF00563">
    <property type="entry name" value="EAL"/>
    <property type="match status" value="1"/>
</dbReference>
<keyword evidence="1" id="KW-0597">Phosphoprotein</keyword>
<accession>A0A7U9CMB1</accession>
<evidence type="ECO:0000259" key="3">
    <source>
        <dbReference type="PROSITE" id="PS50110"/>
    </source>
</evidence>